<feature type="compositionally biased region" description="Basic and acidic residues" evidence="2">
    <location>
        <begin position="1088"/>
        <end position="1124"/>
    </location>
</feature>
<feature type="compositionally biased region" description="Polar residues" evidence="2">
    <location>
        <begin position="1043"/>
        <end position="1055"/>
    </location>
</feature>
<dbReference type="AlphaFoldDB" id="A0AAV4CKG5"/>
<name>A0AAV4CKG5_9GAST</name>
<feature type="compositionally biased region" description="Basic and acidic residues" evidence="2">
    <location>
        <begin position="871"/>
        <end position="887"/>
    </location>
</feature>
<feature type="compositionally biased region" description="Basic and acidic residues" evidence="2">
    <location>
        <begin position="1143"/>
        <end position="1154"/>
    </location>
</feature>
<keyword evidence="4" id="KW-1185">Reference proteome</keyword>
<feature type="compositionally biased region" description="Polar residues" evidence="2">
    <location>
        <begin position="800"/>
        <end position="815"/>
    </location>
</feature>
<feature type="coiled-coil region" evidence="1">
    <location>
        <begin position="181"/>
        <end position="318"/>
    </location>
</feature>
<sequence length="1160" mass="130324">PSAPLQPSTKLPLISSATPHDNRLVPVRPSNNVTKDFLRASAAGNFYDFGGPGGEGGGGRDHRDEERMHILETRLGVTEKSNRALLEEVIRLQGELRLMVRRNEEGIKDERVSRQHIEGSLHMVNDLISKLSSRIKMAEDKIMEERSALSTLVSHTRGVEQAVVASQNSLSMKKDSQTSKLQDLSLQLSEMQHSRDSLEKQTFNLTEELRAVKTKVESQSIELTSTINDLKLRSRRLEEENKMQLDALRKQGDMYSTTETTTTHLRGQVESRLAELRDVIMELRKKQEHESTEIRTLEQGMQQQVNSLQQTIAEQNRKREESLHALDMMHREKEHAAENEKLRLQGRMSETVEEVNKRMLAKEIKLREELQEKYSQLERIIQQEQQMRQKYEAALREENDRRWQGLKKLSDDEMATIKDTFQAERQKNKEAVSKLDESITLLEKQLAEQKRQTDKVVAAEIKSRKQYEKSTNEKIAHVNDKIALATSSLQSAIGGVQGTFANHTDKIRTEVKSMVTASEQANTRAMTDLDAKLQSVKKKVADLEEQLEGRISEATAILAQNLREKVESISLWQDVTSQTIRELNQSIQGIPNELYALEEKQKLLKHELDSRMSSETDSRIRDVETLKHEVEMLKNKKQPQVASLEEMQEVQASVRKLAESVQTVKTVIGMKIQSEQKLRVAGIDDLQTQVNRLKSQASMHPSLLHSSLLMRPDTDQALLDDFLTQHDVTRDIIPPQFAHAQNRADNISVNSGAYKPLPATHVDPDAEPVPGGYAARYSKGKTQSKPLGGPHNSADADRASVNTTRARQPQQQLDTVSEGENAEADWDLLSSVAYGSYDDQHGKQEDEKKKDEKKEDREVAADLQTNPDWGDGERGDGVPHSPLDRATEASLKGAHPTLSDIVGSRNAGTETPGMRSTVMSRPVSKSLSLSERPAEKESGGANSPLKATPVAPAAATPKSPKKTRSQTNTPEQLTPKVSAKSRQGSRGDPLPYDELDMIVVDDKDEIDKKSEPMNNTLEWQPATPTGQENQSRFTPGASKKTRSPQPFNNKLNWEQATPEPQDFQTQESTQDRNERERESSKASLSKRKSAEKGKTPKGKSPEVDSRNEIVEPGDEKQTNMETDGHWGQSTEPEAMGPVEEVPDFTRTHREKSLHDMLAAV</sequence>
<dbReference type="Proteomes" id="UP000735302">
    <property type="component" value="Unassembled WGS sequence"/>
</dbReference>
<evidence type="ECO:0000313" key="3">
    <source>
        <dbReference type="EMBL" id="GFO32100.1"/>
    </source>
</evidence>
<proteinExistence type="predicted"/>
<dbReference type="PANTHER" id="PTHR35153:SF1">
    <property type="entry name" value="COILED-COIL DOMAIN-CONTAINING PROTEIN 154"/>
    <property type="match status" value="1"/>
</dbReference>
<evidence type="ECO:0000256" key="2">
    <source>
        <dbReference type="SAM" id="MobiDB-lite"/>
    </source>
</evidence>
<feature type="compositionally biased region" description="Basic and acidic residues" evidence="2">
    <location>
        <begin position="1069"/>
        <end position="1080"/>
    </location>
</feature>
<feature type="compositionally biased region" description="Basic and acidic residues" evidence="2">
    <location>
        <begin position="838"/>
        <end position="860"/>
    </location>
</feature>
<dbReference type="InterPro" id="IPR029512">
    <property type="entry name" value="CCDC154"/>
</dbReference>
<feature type="compositionally biased region" description="Polar residues" evidence="2">
    <location>
        <begin position="917"/>
        <end position="929"/>
    </location>
</feature>
<feature type="non-terminal residue" evidence="3">
    <location>
        <position position="1"/>
    </location>
</feature>
<feature type="region of interest" description="Disordered" evidence="2">
    <location>
        <begin position="1"/>
        <end position="29"/>
    </location>
</feature>
<feature type="compositionally biased region" description="Low complexity" evidence="2">
    <location>
        <begin position="944"/>
        <end position="958"/>
    </location>
</feature>
<feature type="coiled-coil region" evidence="1">
    <location>
        <begin position="526"/>
        <end position="553"/>
    </location>
</feature>
<organism evidence="3 4">
    <name type="scientific">Plakobranchus ocellatus</name>
    <dbReference type="NCBI Taxonomy" id="259542"/>
    <lineage>
        <taxon>Eukaryota</taxon>
        <taxon>Metazoa</taxon>
        <taxon>Spiralia</taxon>
        <taxon>Lophotrochozoa</taxon>
        <taxon>Mollusca</taxon>
        <taxon>Gastropoda</taxon>
        <taxon>Heterobranchia</taxon>
        <taxon>Euthyneura</taxon>
        <taxon>Panpulmonata</taxon>
        <taxon>Sacoglossa</taxon>
        <taxon>Placobranchoidea</taxon>
        <taxon>Plakobranchidae</taxon>
        <taxon>Plakobranchus</taxon>
    </lineage>
</organism>
<gene>
    <name evidence="3" type="ORF">PoB_005860500</name>
</gene>
<feature type="coiled-coil region" evidence="1">
    <location>
        <begin position="352"/>
        <end position="401"/>
    </location>
</feature>
<dbReference type="Pfam" id="PF15450">
    <property type="entry name" value="CCDC154"/>
    <property type="match status" value="1"/>
</dbReference>
<comment type="caution">
    <text evidence="3">The sequence shown here is derived from an EMBL/GenBank/DDBJ whole genome shotgun (WGS) entry which is preliminary data.</text>
</comment>
<accession>A0AAV4CKG5</accession>
<evidence type="ECO:0000256" key="1">
    <source>
        <dbReference type="SAM" id="Coils"/>
    </source>
</evidence>
<reference evidence="3 4" key="1">
    <citation type="journal article" date="2021" name="Elife">
        <title>Chloroplast acquisition without the gene transfer in kleptoplastic sea slugs, Plakobranchus ocellatus.</title>
        <authorList>
            <person name="Maeda T."/>
            <person name="Takahashi S."/>
            <person name="Yoshida T."/>
            <person name="Shimamura S."/>
            <person name="Takaki Y."/>
            <person name="Nagai Y."/>
            <person name="Toyoda A."/>
            <person name="Suzuki Y."/>
            <person name="Arimoto A."/>
            <person name="Ishii H."/>
            <person name="Satoh N."/>
            <person name="Nishiyama T."/>
            <person name="Hasebe M."/>
            <person name="Maruyama T."/>
            <person name="Minagawa J."/>
            <person name="Obokata J."/>
            <person name="Shigenobu S."/>
        </authorList>
    </citation>
    <scope>NUCLEOTIDE SEQUENCE [LARGE SCALE GENOMIC DNA]</scope>
</reference>
<feature type="region of interest" description="Disordered" evidence="2">
    <location>
        <begin position="749"/>
        <end position="822"/>
    </location>
</feature>
<feature type="region of interest" description="Disordered" evidence="2">
    <location>
        <begin position="835"/>
        <end position="1160"/>
    </location>
</feature>
<protein>
    <submittedName>
        <fullName evidence="3">Neurofilament heavy polypeptide-like isoform x5</fullName>
    </submittedName>
</protein>
<feature type="compositionally biased region" description="Polar residues" evidence="2">
    <location>
        <begin position="1012"/>
        <end position="1033"/>
    </location>
</feature>
<dbReference type="EMBL" id="BLXT01006566">
    <property type="protein sequence ID" value="GFO32100.1"/>
    <property type="molecule type" value="Genomic_DNA"/>
</dbReference>
<keyword evidence="1" id="KW-0175">Coiled coil</keyword>
<feature type="compositionally biased region" description="Polar residues" evidence="2">
    <location>
        <begin position="1"/>
        <end position="19"/>
    </location>
</feature>
<evidence type="ECO:0000313" key="4">
    <source>
        <dbReference type="Proteomes" id="UP000735302"/>
    </source>
</evidence>
<dbReference type="PANTHER" id="PTHR35153">
    <property type="entry name" value="COILED-COIL DOMAIN-CONTAINING PROTEIN 154"/>
    <property type="match status" value="1"/>
</dbReference>